<name>A0A1H3DL16_9RHOB</name>
<protein>
    <recommendedName>
        <fullName evidence="4">Lipoprotein</fullName>
    </recommendedName>
</protein>
<evidence type="ECO:0000313" key="2">
    <source>
        <dbReference type="EMBL" id="SDX67030.1"/>
    </source>
</evidence>
<feature type="chain" id="PRO_5010158237" description="Lipoprotein" evidence="1">
    <location>
        <begin position="24"/>
        <end position="232"/>
    </location>
</feature>
<dbReference type="EMBL" id="FNNB01000011">
    <property type="protein sequence ID" value="SDX67030.1"/>
    <property type="molecule type" value="Genomic_DNA"/>
</dbReference>
<evidence type="ECO:0000313" key="3">
    <source>
        <dbReference type="Proteomes" id="UP000183076"/>
    </source>
</evidence>
<organism evidence="2 3">
    <name type="scientific">Sulfitobacter pontiacus</name>
    <dbReference type="NCBI Taxonomy" id="60137"/>
    <lineage>
        <taxon>Bacteria</taxon>
        <taxon>Pseudomonadati</taxon>
        <taxon>Pseudomonadota</taxon>
        <taxon>Alphaproteobacteria</taxon>
        <taxon>Rhodobacterales</taxon>
        <taxon>Roseobacteraceae</taxon>
        <taxon>Sulfitobacter</taxon>
    </lineage>
</organism>
<proteinExistence type="predicted"/>
<keyword evidence="1" id="KW-0732">Signal</keyword>
<dbReference type="AlphaFoldDB" id="A0A1H3DL16"/>
<gene>
    <name evidence="2" type="ORF">SAMN04488041_11137</name>
</gene>
<evidence type="ECO:0000256" key="1">
    <source>
        <dbReference type="SAM" id="SignalP"/>
    </source>
</evidence>
<reference evidence="3" key="1">
    <citation type="submission" date="2016-10" db="EMBL/GenBank/DDBJ databases">
        <authorList>
            <person name="Varghese N."/>
            <person name="Submissions S."/>
        </authorList>
    </citation>
    <scope>NUCLEOTIDE SEQUENCE [LARGE SCALE GENOMIC DNA]</scope>
    <source>
        <strain evidence="3">DSM 10014</strain>
    </source>
</reference>
<dbReference type="RefSeq" id="WP_074637625.1">
    <property type="nucleotide sequence ID" value="NZ_FNNB01000011.1"/>
</dbReference>
<dbReference type="Proteomes" id="UP000183076">
    <property type="component" value="Unassembled WGS sequence"/>
</dbReference>
<sequence>MLLKPIKLVVLLLLGCLCVGCQARIDTARPLPTIDTGSFTQNAPDAVPPGVTQSINAIRRAAQDGDRAALLSWISEDIVTSYGTEDAHAIFLSLWEDPSRQPYHRFLRVFDRLTQHGGTRVEDESYLFPYFAKIEDNDINTYYLVRVSSGMVQLAKDGGPPRFRVRTTDTLLCVDMSCLTHRQDGWLELRTQKTSTVYAKSEDLVFVANEYRLRFDKEQDGKYRLGLLVTAN</sequence>
<accession>A0A1H3DL16</accession>
<evidence type="ECO:0008006" key="4">
    <source>
        <dbReference type="Google" id="ProtNLM"/>
    </source>
</evidence>
<dbReference type="STRING" id="60137.SAMN04488041_11137"/>
<feature type="signal peptide" evidence="1">
    <location>
        <begin position="1"/>
        <end position="23"/>
    </location>
</feature>